<feature type="transmembrane region" description="Helical" evidence="1">
    <location>
        <begin position="145"/>
        <end position="165"/>
    </location>
</feature>
<dbReference type="AlphaFoldDB" id="A0A8J6P4V9"/>
<evidence type="ECO:0000313" key="2">
    <source>
        <dbReference type="EMBL" id="MBC8519665.1"/>
    </source>
</evidence>
<keyword evidence="1" id="KW-0472">Membrane</keyword>
<dbReference type="PANTHER" id="PTHR36434:SF1">
    <property type="entry name" value="MEMBRANE PROTEASE YUGP-RELATED"/>
    <property type="match status" value="1"/>
</dbReference>
<feature type="transmembrane region" description="Helical" evidence="1">
    <location>
        <begin position="199"/>
        <end position="219"/>
    </location>
</feature>
<evidence type="ECO:0000313" key="3">
    <source>
        <dbReference type="Proteomes" id="UP000654401"/>
    </source>
</evidence>
<dbReference type="EMBL" id="JACNFK010000025">
    <property type="protein sequence ID" value="MBC8519665.1"/>
    <property type="molecule type" value="Genomic_DNA"/>
</dbReference>
<keyword evidence="1" id="KW-0812">Transmembrane</keyword>
<sequence>MILAILGILLLAAITLPQMWVKRVMRQYSTPDDRYELSGGELARIILNRYGLNHVGVETTKEGDHYDPEDRTVRLSEPYFSGRSLAAITIAAHEVGHAIQHDTDYRPMALRSRLVGKTRGAEKLGAMILMASPLFAVISRRPLPALILFLAGLASMGMPALVHLATLPVEFDASFNRALPLLKAGGHLHDGDEGAARKLLKAAALTYVASSLSSLLNFWKWLRVLRR</sequence>
<name>A0A8J6P4V9_9GAMM</name>
<reference evidence="2 3" key="1">
    <citation type="submission" date="2020-08" db="EMBL/GenBank/DDBJ databases">
        <title>Bridging the membrane lipid divide: bacteria of the FCB group superphylum have the potential to synthesize archaeal ether lipids.</title>
        <authorList>
            <person name="Villanueva L."/>
            <person name="Von Meijenfeldt F.A.B."/>
            <person name="Westbye A.B."/>
            <person name="Yadav S."/>
            <person name="Hopmans E.C."/>
            <person name="Dutilh B.E."/>
            <person name="Sinninghe Damste J.S."/>
        </authorList>
    </citation>
    <scope>NUCLEOTIDE SEQUENCE [LARGE SCALE GENOMIC DNA]</scope>
    <source>
        <strain evidence="2">NIOZ-UU100</strain>
    </source>
</reference>
<dbReference type="InterPro" id="IPR007395">
    <property type="entry name" value="Zn_peptidase_2"/>
</dbReference>
<dbReference type="PANTHER" id="PTHR36434">
    <property type="entry name" value="MEMBRANE PROTEASE YUGP-RELATED"/>
    <property type="match status" value="1"/>
</dbReference>
<protein>
    <submittedName>
        <fullName evidence="2">Zinc metallopeptidase</fullName>
    </submittedName>
</protein>
<evidence type="ECO:0000256" key="1">
    <source>
        <dbReference type="SAM" id="Phobius"/>
    </source>
</evidence>
<keyword evidence="1" id="KW-1133">Transmembrane helix</keyword>
<dbReference type="Proteomes" id="UP000654401">
    <property type="component" value="Unassembled WGS sequence"/>
</dbReference>
<comment type="caution">
    <text evidence="2">The sequence shown here is derived from an EMBL/GenBank/DDBJ whole genome shotgun (WGS) entry which is preliminary data.</text>
</comment>
<accession>A0A8J6P4V9</accession>
<proteinExistence type="predicted"/>
<organism evidence="2 3">
    <name type="scientific">Candidatus Thiopontia autotrophica</name>
    <dbReference type="NCBI Taxonomy" id="2841688"/>
    <lineage>
        <taxon>Bacteria</taxon>
        <taxon>Pseudomonadati</taxon>
        <taxon>Pseudomonadota</taxon>
        <taxon>Gammaproteobacteria</taxon>
        <taxon>Candidatus Thiopontia</taxon>
    </lineage>
</organism>
<gene>
    <name evidence="2" type="ORF">H8D24_04565</name>
</gene>
<dbReference type="Pfam" id="PF04298">
    <property type="entry name" value="Zn_peptidase_2"/>
    <property type="match status" value="1"/>
</dbReference>